<keyword evidence="4" id="KW-0812">Transmembrane</keyword>
<evidence type="ECO:0000256" key="2">
    <source>
        <dbReference type="ARBA" id="ARBA00022448"/>
    </source>
</evidence>
<accession>A0A1S1Q9S5</accession>
<dbReference type="InterPro" id="IPR018448">
    <property type="entry name" value="TatB"/>
</dbReference>
<sequence>MFNGVGWGEVVVLLLIGLFVFGPDRLPKAARDAGRMLRQFRQMANGMRNDLRSELGPELADLDLRDLHPKTFVRKHLFEGDDDPLLTGYPSKRASFESLLVGDDLPAAPPSLTKDQPPSLTKDHLPPGPAEPAPAAKPDPHLSLAKPGSPGRAVATGSAPAARPEPLASPAPFDSDAT</sequence>
<dbReference type="Proteomes" id="UP000179627">
    <property type="component" value="Unassembled WGS sequence"/>
</dbReference>
<name>A0A1S1Q9S5_9ACTN</name>
<evidence type="ECO:0000256" key="3">
    <source>
        <dbReference type="ARBA" id="ARBA00022475"/>
    </source>
</evidence>
<dbReference type="Gene3D" id="1.20.5.3310">
    <property type="match status" value="1"/>
</dbReference>
<proteinExistence type="predicted"/>
<evidence type="ECO:0000256" key="9">
    <source>
        <dbReference type="SAM" id="MobiDB-lite"/>
    </source>
</evidence>
<evidence type="ECO:0000313" key="10">
    <source>
        <dbReference type="EMBL" id="OHV30710.1"/>
    </source>
</evidence>
<organism evidence="10 11">
    <name type="scientific">Parafrankia colletiae</name>
    <dbReference type="NCBI Taxonomy" id="573497"/>
    <lineage>
        <taxon>Bacteria</taxon>
        <taxon>Bacillati</taxon>
        <taxon>Actinomycetota</taxon>
        <taxon>Actinomycetes</taxon>
        <taxon>Frankiales</taxon>
        <taxon>Frankiaceae</taxon>
        <taxon>Parafrankia</taxon>
    </lineage>
</organism>
<keyword evidence="11" id="KW-1185">Reference proteome</keyword>
<evidence type="ECO:0000256" key="1">
    <source>
        <dbReference type="ARBA" id="ARBA00004167"/>
    </source>
</evidence>
<evidence type="ECO:0000256" key="7">
    <source>
        <dbReference type="ARBA" id="ARBA00023010"/>
    </source>
</evidence>
<dbReference type="PANTHER" id="PTHR33162:SF1">
    <property type="entry name" value="SEC-INDEPENDENT PROTEIN TRANSLOCASE PROTEIN TATA, CHLOROPLASTIC"/>
    <property type="match status" value="1"/>
</dbReference>
<keyword evidence="7" id="KW-0811">Translocation</keyword>
<reference evidence="11" key="1">
    <citation type="submission" date="2016-07" db="EMBL/GenBank/DDBJ databases">
        <title>Sequence Frankia sp. strain CcI1.17.</title>
        <authorList>
            <person name="Ghodhbane-Gtari F."/>
            <person name="Swanson E."/>
            <person name="Gueddou A."/>
            <person name="Morris K."/>
            <person name="Hezbri K."/>
            <person name="Ktari A."/>
            <person name="Nouioui I."/>
            <person name="Abebe-Akele F."/>
            <person name="Simpson S."/>
            <person name="Thomas K."/>
            <person name="Gtari M."/>
            <person name="Tisa L.S."/>
            <person name="Hurst S."/>
        </authorList>
    </citation>
    <scope>NUCLEOTIDE SEQUENCE [LARGE SCALE GENOMIC DNA]</scope>
    <source>
        <strain evidence="11">Cc1.17</strain>
    </source>
</reference>
<dbReference type="RefSeq" id="WP_071089547.1">
    <property type="nucleotide sequence ID" value="NZ_MBLM01000152.1"/>
</dbReference>
<comment type="caution">
    <text evidence="10">The sequence shown here is derived from an EMBL/GenBank/DDBJ whole genome shotgun (WGS) entry which is preliminary data.</text>
</comment>
<dbReference type="OrthoDB" id="3267321at2"/>
<dbReference type="Pfam" id="PF02416">
    <property type="entry name" value="TatA_B_E"/>
    <property type="match status" value="1"/>
</dbReference>
<dbReference type="PANTHER" id="PTHR33162">
    <property type="entry name" value="SEC-INDEPENDENT PROTEIN TRANSLOCASE PROTEIN TATA, CHLOROPLASTIC"/>
    <property type="match status" value="1"/>
</dbReference>
<dbReference type="GO" id="GO:0043953">
    <property type="term" value="P:protein transport by the Tat complex"/>
    <property type="evidence" value="ECO:0007669"/>
    <property type="project" value="InterPro"/>
</dbReference>
<feature type="region of interest" description="Disordered" evidence="9">
    <location>
        <begin position="105"/>
        <end position="178"/>
    </location>
</feature>
<evidence type="ECO:0000256" key="4">
    <source>
        <dbReference type="ARBA" id="ARBA00022692"/>
    </source>
</evidence>
<evidence type="ECO:0000256" key="6">
    <source>
        <dbReference type="ARBA" id="ARBA00022989"/>
    </source>
</evidence>
<dbReference type="InterPro" id="IPR003369">
    <property type="entry name" value="TatA/B/E"/>
</dbReference>
<dbReference type="GO" id="GO:0008320">
    <property type="term" value="F:protein transmembrane transporter activity"/>
    <property type="evidence" value="ECO:0007669"/>
    <property type="project" value="InterPro"/>
</dbReference>
<protein>
    <submittedName>
        <fullName evidence="10">Twin arginine-targeting protein translocase TatB</fullName>
    </submittedName>
</protein>
<comment type="subcellular location">
    <subcellularLocation>
        <location evidence="1">Membrane</location>
        <topology evidence="1">Single-pass membrane protein</topology>
    </subcellularLocation>
</comment>
<keyword evidence="6" id="KW-1133">Transmembrane helix</keyword>
<dbReference type="NCBIfam" id="TIGR01410">
    <property type="entry name" value="tatB"/>
    <property type="match status" value="1"/>
</dbReference>
<evidence type="ECO:0000313" key="11">
    <source>
        <dbReference type="Proteomes" id="UP000179627"/>
    </source>
</evidence>
<evidence type="ECO:0000256" key="8">
    <source>
        <dbReference type="ARBA" id="ARBA00023136"/>
    </source>
</evidence>
<dbReference type="NCBIfam" id="NF002377">
    <property type="entry name" value="PRK01371.1-4"/>
    <property type="match status" value="1"/>
</dbReference>
<dbReference type="EMBL" id="MBLM01000152">
    <property type="protein sequence ID" value="OHV30710.1"/>
    <property type="molecule type" value="Genomic_DNA"/>
</dbReference>
<dbReference type="GO" id="GO:0016020">
    <property type="term" value="C:membrane"/>
    <property type="evidence" value="ECO:0007669"/>
    <property type="project" value="UniProtKB-SubCell"/>
</dbReference>
<feature type="compositionally biased region" description="Pro residues" evidence="9">
    <location>
        <begin position="126"/>
        <end position="137"/>
    </location>
</feature>
<keyword evidence="8" id="KW-0472">Membrane</keyword>
<dbReference type="NCBIfam" id="NF002376">
    <property type="entry name" value="PRK01371.1-3"/>
    <property type="match status" value="1"/>
</dbReference>
<dbReference type="AlphaFoldDB" id="A0A1S1Q9S5"/>
<keyword evidence="2" id="KW-0813">Transport</keyword>
<dbReference type="PRINTS" id="PR01506">
    <property type="entry name" value="TATBPROTEIN"/>
</dbReference>
<keyword evidence="3" id="KW-1003">Cell membrane</keyword>
<gene>
    <name evidence="10" type="ORF">CC117_06485</name>
</gene>
<keyword evidence="5" id="KW-0653">Protein transport</keyword>
<evidence type="ECO:0000256" key="5">
    <source>
        <dbReference type="ARBA" id="ARBA00022927"/>
    </source>
</evidence>